<dbReference type="InterPro" id="IPR029063">
    <property type="entry name" value="SAM-dependent_MTases_sf"/>
</dbReference>
<feature type="non-terminal residue" evidence="5">
    <location>
        <position position="1"/>
    </location>
</feature>
<keyword evidence="6" id="KW-1185">Reference proteome</keyword>
<accession>A0A448YJV3</accession>
<sequence>SSALRNGQIDLLVFNPPYVPTEDVPTIPETTDQEDTWVDIALNGGPQGMDVTNRVLDQLDTILSSDGEAYILFCARNNPELVGKKFVQDHHNFVVQKVIHRKAGWEELSIYRYHKLP</sequence>
<dbReference type="Gene3D" id="3.40.50.150">
    <property type="entry name" value="Vaccinia Virus protein VP39"/>
    <property type="match status" value="1"/>
</dbReference>
<keyword evidence="3" id="KW-0808">Transferase</keyword>
<dbReference type="Proteomes" id="UP000290900">
    <property type="component" value="Unassembled WGS sequence"/>
</dbReference>
<dbReference type="GO" id="GO:0008276">
    <property type="term" value="F:protein methyltransferase activity"/>
    <property type="evidence" value="ECO:0007669"/>
    <property type="project" value="TreeGrafter"/>
</dbReference>
<dbReference type="OrthoDB" id="406152at2759"/>
<dbReference type="InParanoid" id="A0A448YJV3"/>
<dbReference type="SUPFAM" id="SSF53335">
    <property type="entry name" value="S-adenosyl-L-methionine-dependent methyltransferases"/>
    <property type="match status" value="1"/>
</dbReference>
<dbReference type="AlphaFoldDB" id="A0A448YJV3"/>
<dbReference type="GO" id="GO:0003676">
    <property type="term" value="F:nucleic acid binding"/>
    <property type="evidence" value="ECO:0007669"/>
    <property type="project" value="InterPro"/>
</dbReference>
<dbReference type="GO" id="GO:0032259">
    <property type="term" value="P:methylation"/>
    <property type="evidence" value="ECO:0007669"/>
    <property type="project" value="UniProtKB-KW"/>
</dbReference>
<keyword evidence="2" id="KW-0489">Methyltransferase</keyword>
<evidence type="ECO:0000256" key="2">
    <source>
        <dbReference type="ARBA" id="ARBA00022603"/>
    </source>
</evidence>
<proteinExistence type="inferred from homology"/>
<comment type="similarity">
    <text evidence="1">Belongs to the eukaryotic/archaeal PrmC-related family.</text>
</comment>
<reference evidence="5 6" key="1">
    <citation type="submission" date="2018-12" db="EMBL/GenBank/DDBJ databases">
        <authorList>
            <person name="Tiukova I."/>
            <person name="Dainat J."/>
        </authorList>
    </citation>
    <scope>NUCLEOTIDE SEQUENCE [LARGE SCALE GENOMIC DNA]</scope>
</reference>
<dbReference type="STRING" id="13370.A0A448YJV3"/>
<dbReference type="InterPro" id="IPR052190">
    <property type="entry name" value="Euk-Arch_PrmC-MTase"/>
</dbReference>
<dbReference type="GO" id="GO:0035657">
    <property type="term" value="C:eRF1 methyltransferase complex"/>
    <property type="evidence" value="ECO:0007669"/>
    <property type="project" value="TreeGrafter"/>
</dbReference>
<evidence type="ECO:0000256" key="4">
    <source>
        <dbReference type="ARBA" id="ARBA00022691"/>
    </source>
</evidence>
<gene>
    <name evidence="5" type="ORF">BRENAR_LOCUS1959</name>
</gene>
<evidence type="ECO:0000313" key="5">
    <source>
        <dbReference type="EMBL" id="VEU21224.1"/>
    </source>
</evidence>
<dbReference type="PROSITE" id="PS00092">
    <property type="entry name" value="N6_MTASE"/>
    <property type="match status" value="1"/>
</dbReference>
<evidence type="ECO:0000313" key="6">
    <source>
        <dbReference type="Proteomes" id="UP000290900"/>
    </source>
</evidence>
<evidence type="ECO:0000256" key="1">
    <source>
        <dbReference type="ARBA" id="ARBA00006149"/>
    </source>
</evidence>
<dbReference type="FunCoup" id="A0A448YJV3">
    <property type="interactions" value="350"/>
</dbReference>
<dbReference type="GO" id="GO:0008757">
    <property type="term" value="F:S-adenosylmethionine-dependent methyltransferase activity"/>
    <property type="evidence" value="ECO:0007669"/>
    <property type="project" value="TreeGrafter"/>
</dbReference>
<dbReference type="InterPro" id="IPR002052">
    <property type="entry name" value="DNA_methylase_N6_adenine_CS"/>
</dbReference>
<keyword evidence="4" id="KW-0949">S-adenosyl-L-methionine</keyword>
<dbReference type="PANTHER" id="PTHR45875">
    <property type="entry name" value="METHYLTRANSFERASE N6AMT1"/>
    <property type="match status" value="1"/>
</dbReference>
<organism evidence="5 6">
    <name type="scientific">Brettanomyces naardenensis</name>
    <name type="common">Yeast</name>
    <dbReference type="NCBI Taxonomy" id="13370"/>
    <lineage>
        <taxon>Eukaryota</taxon>
        <taxon>Fungi</taxon>
        <taxon>Dikarya</taxon>
        <taxon>Ascomycota</taxon>
        <taxon>Saccharomycotina</taxon>
        <taxon>Pichiomycetes</taxon>
        <taxon>Pichiales</taxon>
        <taxon>Pichiaceae</taxon>
        <taxon>Brettanomyces</taxon>
    </lineage>
</organism>
<dbReference type="EMBL" id="CAACVR010000011">
    <property type="protein sequence ID" value="VEU21224.1"/>
    <property type="molecule type" value="Genomic_DNA"/>
</dbReference>
<dbReference type="PANTHER" id="PTHR45875:SF1">
    <property type="entry name" value="METHYLTRANSFERASE N6AMT1"/>
    <property type="match status" value="1"/>
</dbReference>
<evidence type="ECO:0000256" key="3">
    <source>
        <dbReference type="ARBA" id="ARBA00022679"/>
    </source>
</evidence>
<name>A0A448YJV3_BRENA</name>
<protein>
    <submittedName>
        <fullName evidence="5">DEKNAAC102125</fullName>
    </submittedName>
</protein>